<keyword evidence="3" id="KW-0479">Metal-binding</keyword>
<comment type="cofactor">
    <cofactor evidence="1">
        <name>Zn(2+)</name>
        <dbReference type="ChEBI" id="CHEBI:29105"/>
    </cofactor>
</comment>
<dbReference type="GO" id="GO:0016491">
    <property type="term" value="F:oxidoreductase activity"/>
    <property type="evidence" value="ECO:0007669"/>
    <property type="project" value="UniProtKB-KW"/>
</dbReference>
<dbReference type="GO" id="GO:0046872">
    <property type="term" value="F:metal ion binding"/>
    <property type="evidence" value="ECO:0007669"/>
    <property type="project" value="UniProtKB-KW"/>
</dbReference>
<evidence type="ECO:0000256" key="2">
    <source>
        <dbReference type="ARBA" id="ARBA00008072"/>
    </source>
</evidence>
<evidence type="ECO:0000313" key="7">
    <source>
        <dbReference type="EMBL" id="GAH96947.1"/>
    </source>
</evidence>
<evidence type="ECO:0000259" key="6">
    <source>
        <dbReference type="Pfam" id="PF00107"/>
    </source>
</evidence>
<dbReference type="PANTHER" id="PTHR43161:SF26">
    <property type="entry name" value="GALACTITOL 1-PHOSPHATE 5-DEHYDROGENASE"/>
    <property type="match status" value="1"/>
</dbReference>
<gene>
    <name evidence="7" type="ORF">S06H3_07146</name>
</gene>
<dbReference type="PANTHER" id="PTHR43161">
    <property type="entry name" value="SORBITOL DEHYDROGENASE"/>
    <property type="match status" value="1"/>
</dbReference>
<protein>
    <recommendedName>
        <fullName evidence="6">Alcohol dehydrogenase-like C-terminal domain-containing protein</fullName>
    </recommendedName>
</protein>
<dbReference type="InterPro" id="IPR013149">
    <property type="entry name" value="ADH-like_C"/>
</dbReference>
<comment type="similarity">
    <text evidence="2">Belongs to the zinc-containing alcohol dehydrogenase family.</text>
</comment>
<evidence type="ECO:0000256" key="1">
    <source>
        <dbReference type="ARBA" id="ARBA00001947"/>
    </source>
</evidence>
<feature type="non-terminal residue" evidence="7">
    <location>
        <position position="1"/>
    </location>
</feature>
<evidence type="ECO:0000256" key="3">
    <source>
        <dbReference type="ARBA" id="ARBA00022723"/>
    </source>
</evidence>
<keyword evidence="5" id="KW-0560">Oxidoreductase</keyword>
<feature type="domain" description="Alcohol dehydrogenase-like C-terminal" evidence="6">
    <location>
        <begin position="1"/>
        <end position="66"/>
    </location>
</feature>
<dbReference type="Pfam" id="PF00107">
    <property type="entry name" value="ADH_zinc_N"/>
    <property type="match status" value="1"/>
</dbReference>
<sequence>FEAVGNAGVLKQATKVTRKGGTIVVIGIYEEPNIKYYIMDLVFKELMMKGSAIYCNNFKTAIRLVESGKVNLKPLITHVLPLGDVKRGFEMLMGKTEPAFKVLLKPSPP</sequence>
<dbReference type="InterPro" id="IPR036291">
    <property type="entry name" value="NAD(P)-bd_dom_sf"/>
</dbReference>
<dbReference type="Gene3D" id="3.40.50.720">
    <property type="entry name" value="NAD(P)-binding Rossmann-like Domain"/>
    <property type="match status" value="1"/>
</dbReference>
<accession>X1JSC7</accession>
<evidence type="ECO:0000256" key="4">
    <source>
        <dbReference type="ARBA" id="ARBA00022833"/>
    </source>
</evidence>
<dbReference type="Gene3D" id="3.90.180.10">
    <property type="entry name" value="Medium-chain alcohol dehydrogenases, catalytic domain"/>
    <property type="match status" value="1"/>
</dbReference>
<keyword evidence="4" id="KW-0862">Zinc</keyword>
<evidence type="ECO:0000256" key="5">
    <source>
        <dbReference type="ARBA" id="ARBA00023002"/>
    </source>
</evidence>
<comment type="caution">
    <text evidence="7">The sequence shown here is derived from an EMBL/GenBank/DDBJ whole genome shotgun (WGS) entry which is preliminary data.</text>
</comment>
<organism evidence="7">
    <name type="scientific">marine sediment metagenome</name>
    <dbReference type="NCBI Taxonomy" id="412755"/>
    <lineage>
        <taxon>unclassified sequences</taxon>
        <taxon>metagenomes</taxon>
        <taxon>ecological metagenomes</taxon>
    </lineage>
</organism>
<dbReference type="EMBL" id="BARV01002861">
    <property type="protein sequence ID" value="GAH96947.1"/>
    <property type="molecule type" value="Genomic_DNA"/>
</dbReference>
<dbReference type="SUPFAM" id="SSF51735">
    <property type="entry name" value="NAD(P)-binding Rossmann-fold domains"/>
    <property type="match status" value="1"/>
</dbReference>
<dbReference type="AlphaFoldDB" id="X1JSC7"/>
<proteinExistence type="inferred from homology"/>
<name>X1JSC7_9ZZZZ</name>
<reference evidence="7" key="1">
    <citation type="journal article" date="2014" name="Front. Microbiol.">
        <title>High frequency of phylogenetically diverse reductive dehalogenase-homologous genes in deep subseafloor sedimentary metagenomes.</title>
        <authorList>
            <person name="Kawai M."/>
            <person name="Futagami T."/>
            <person name="Toyoda A."/>
            <person name="Takaki Y."/>
            <person name="Nishi S."/>
            <person name="Hori S."/>
            <person name="Arai W."/>
            <person name="Tsubouchi T."/>
            <person name="Morono Y."/>
            <person name="Uchiyama I."/>
            <person name="Ito T."/>
            <person name="Fujiyama A."/>
            <person name="Inagaki F."/>
            <person name="Takami H."/>
        </authorList>
    </citation>
    <scope>NUCLEOTIDE SEQUENCE</scope>
    <source>
        <strain evidence="7">Expedition CK06-06</strain>
    </source>
</reference>